<dbReference type="Proteomes" id="UP000043316">
    <property type="component" value="Unassembled WGS sequence"/>
</dbReference>
<dbReference type="AlphaFoldDB" id="A0A0H5M014"/>
<evidence type="ECO:0000313" key="2">
    <source>
        <dbReference type="EMBL" id="CRY56783.1"/>
    </source>
</evidence>
<gene>
    <name evidence="2" type="ORF">ERS008476_03828</name>
</gene>
<evidence type="ECO:0000256" key="1">
    <source>
        <dbReference type="SAM" id="MobiDB-lite"/>
    </source>
</evidence>
<evidence type="ECO:0000313" key="3">
    <source>
        <dbReference type="Proteomes" id="UP000043316"/>
    </source>
</evidence>
<feature type="compositionally biased region" description="Polar residues" evidence="1">
    <location>
        <begin position="111"/>
        <end position="127"/>
    </location>
</feature>
<evidence type="ECO:0008006" key="4">
    <source>
        <dbReference type="Google" id="ProtNLM"/>
    </source>
</evidence>
<protein>
    <recommendedName>
        <fullName evidence="4">Cellulose biosynthesis protein BcsO</fullName>
    </recommendedName>
</protein>
<dbReference type="GeneID" id="61816047"/>
<sequence length="190" mass="20932">MNKYDDIKQFKDKIDMQGINYKEISEGESNNGGSAWALIKQMSSQENNSLLENGRTTQPTPQPVSASEFAEPNSLKMMSETQPAKIDVLQHPKTTTRPAIMQSLFPAPPTAQVTASRSITEQPTATQPVAKVEPAPPISSSPFDKFGSGHKTEFKHIFSPKEPQTRQADFAESSRDIPLQSLLESIALCR</sequence>
<feature type="region of interest" description="Disordered" evidence="1">
    <location>
        <begin position="46"/>
        <end position="74"/>
    </location>
</feature>
<name>A0A0H5M014_YERIN</name>
<dbReference type="RefSeq" id="WP_019211399.1">
    <property type="nucleotide sequence ID" value="NZ_CWJI01000017.1"/>
</dbReference>
<accession>A0A0H5M014</accession>
<organism evidence="2 3">
    <name type="scientific">Yersinia intermedia</name>
    <dbReference type="NCBI Taxonomy" id="631"/>
    <lineage>
        <taxon>Bacteria</taxon>
        <taxon>Pseudomonadati</taxon>
        <taxon>Pseudomonadota</taxon>
        <taxon>Gammaproteobacteria</taxon>
        <taxon>Enterobacterales</taxon>
        <taxon>Yersiniaceae</taxon>
        <taxon>Yersinia</taxon>
    </lineage>
</organism>
<feature type="compositionally biased region" description="Polar residues" evidence="1">
    <location>
        <begin position="46"/>
        <end position="65"/>
    </location>
</feature>
<dbReference type="EMBL" id="CWJI01000017">
    <property type="protein sequence ID" value="CRY56783.1"/>
    <property type="molecule type" value="Genomic_DNA"/>
</dbReference>
<proteinExistence type="predicted"/>
<feature type="region of interest" description="Disordered" evidence="1">
    <location>
        <begin position="104"/>
        <end position="176"/>
    </location>
</feature>
<reference evidence="3" key="1">
    <citation type="submission" date="2015-03" db="EMBL/GenBank/DDBJ databases">
        <authorList>
            <consortium name="Pathogen Informatics"/>
        </authorList>
    </citation>
    <scope>NUCLEOTIDE SEQUENCE [LARGE SCALE GENOMIC DNA]</scope>
    <source>
        <strain evidence="3">R148</strain>
    </source>
</reference>